<protein>
    <submittedName>
        <fullName evidence="2">7080_t:CDS:1</fullName>
    </submittedName>
</protein>
<keyword evidence="3" id="KW-1185">Reference proteome</keyword>
<evidence type="ECO:0000256" key="1">
    <source>
        <dbReference type="SAM" id="MobiDB-lite"/>
    </source>
</evidence>
<accession>A0A9N8UZ07</accession>
<evidence type="ECO:0000313" key="3">
    <source>
        <dbReference type="Proteomes" id="UP000789706"/>
    </source>
</evidence>
<feature type="compositionally biased region" description="Low complexity" evidence="1">
    <location>
        <begin position="738"/>
        <end position="771"/>
    </location>
</feature>
<organism evidence="2 3">
    <name type="scientific">Diversispora eburnea</name>
    <dbReference type="NCBI Taxonomy" id="1213867"/>
    <lineage>
        <taxon>Eukaryota</taxon>
        <taxon>Fungi</taxon>
        <taxon>Fungi incertae sedis</taxon>
        <taxon>Mucoromycota</taxon>
        <taxon>Glomeromycotina</taxon>
        <taxon>Glomeromycetes</taxon>
        <taxon>Diversisporales</taxon>
        <taxon>Diversisporaceae</taxon>
        <taxon>Diversispora</taxon>
    </lineage>
</organism>
<name>A0A9N8UZ07_9GLOM</name>
<dbReference type="PANTHER" id="PTHR31859:SF1">
    <property type="entry name" value="TETRATRICOPEPTIDE REPEAT PROTEIN 39C"/>
    <property type="match status" value="1"/>
</dbReference>
<reference evidence="2" key="1">
    <citation type="submission" date="2021-06" db="EMBL/GenBank/DDBJ databases">
        <authorList>
            <person name="Kallberg Y."/>
            <person name="Tangrot J."/>
            <person name="Rosling A."/>
        </authorList>
    </citation>
    <scope>NUCLEOTIDE SEQUENCE</scope>
    <source>
        <strain evidence="2">AZ414A</strain>
    </source>
</reference>
<gene>
    <name evidence="2" type="ORF">DEBURN_LOCUS81</name>
</gene>
<dbReference type="AlphaFoldDB" id="A0A9N8UZ07"/>
<proteinExistence type="predicted"/>
<dbReference type="Pfam" id="PF10300">
    <property type="entry name" value="Iml2-TPR_39"/>
    <property type="match status" value="1"/>
</dbReference>
<dbReference type="OrthoDB" id="2154985at2759"/>
<dbReference type="Proteomes" id="UP000789706">
    <property type="component" value="Unassembled WGS sequence"/>
</dbReference>
<evidence type="ECO:0000313" key="2">
    <source>
        <dbReference type="EMBL" id="CAG8432753.1"/>
    </source>
</evidence>
<comment type="caution">
    <text evidence="2">The sequence shown here is derived from an EMBL/GenBank/DDBJ whole genome shotgun (WGS) entry which is preliminary data.</text>
</comment>
<dbReference type="InterPro" id="IPR019412">
    <property type="entry name" value="IML2/TPR_39"/>
</dbReference>
<dbReference type="EMBL" id="CAJVPK010000002">
    <property type="protein sequence ID" value="CAG8432753.1"/>
    <property type="molecule type" value="Genomic_DNA"/>
</dbReference>
<sequence>MSQQNTEKRISLHSVHSETILSTIDEETYIKVNDNIQKNSYKIRLESTKNSRLAIKKIWNSEFIEAEEILKKHKEGIPRWNVTYAELKLIKQLMTGQPVENNESPELTNALAEAEKLANKVVENKDEFVKDETTLRTNYRWDCELALADILLFRSVLQLIGGSEIKGAFNLRRAWKTYCKVRDEITQIKVDTANNDSSRRSSITSIVGFGSKETSNGLQSIDIDLDIKDCLEFGLGLFNFIVSIVPSSFFSVMRTFGFNADREQAIRMLENCSGIRVPFASLLLLENYLFLPHGLADSTPSLSRAGEIVEDCVAKYPNSSPFLFMASQQARKTGKIREAINYIMTSINSCENVGVTSTNHRFEMGMTYLINLDFSTAKDIFELLFYGNTIVFTGKKGSIRLKGSTHGSTRFLSKKNTTKKDKSFLQLFEFELRPFCGLCLAGTSASGIVRFGTGGGDKKEQKTNRYNKFASRHSAKDVRKNDVSPFLLFVILYFRRDLFYMPLELKKRWSEMLETTWEKIKKPTDPDTNAIYLLLRGFFEKFLNSDPVEAQTSFIDCLALEAGVINDTWVIPHCRYEFGELLYKQFGNEEAAMEQFNWILKGQRPLSRTSGLISSRRESNSSITSLTADLSSNNNPERFKKYEFSRSLKNRCTAAVDQIRNVQEQNLQRQLSEQKIQSINTTNNNDNFKNNDNKTENNNNPYQNNEGFGISQFKFKKRHKPRSLSLPQNEIEIKKENVINSNNNESNNENNSKENNSNNESKNNGNKSNNKGLKKLVGFKFRK</sequence>
<dbReference type="PANTHER" id="PTHR31859">
    <property type="entry name" value="TETRATRICOPEPTIDE REPEAT PROTEIN 39 FAMILY MEMBER"/>
    <property type="match status" value="1"/>
</dbReference>
<feature type="region of interest" description="Disordered" evidence="1">
    <location>
        <begin position="679"/>
        <end position="783"/>
    </location>
</feature>
<feature type="compositionally biased region" description="Low complexity" evidence="1">
    <location>
        <begin position="696"/>
        <end position="705"/>
    </location>
</feature>